<gene>
    <name evidence="1" type="ORF">CEXT_416591</name>
</gene>
<keyword evidence="2" id="KW-1185">Reference proteome</keyword>
<dbReference type="AlphaFoldDB" id="A0AAV4N6J9"/>
<accession>A0AAV4N6J9</accession>
<dbReference type="EMBL" id="BPLR01020587">
    <property type="protein sequence ID" value="GIX80338.1"/>
    <property type="molecule type" value="Genomic_DNA"/>
</dbReference>
<reference evidence="1 2" key="1">
    <citation type="submission" date="2021-06" db="EMBL/GenBank/DDBJ databases">
        <title>Caerostris extrusa draft genome.</title>
        <authorList>
            <person name="Kono N."/>
            <person name="Arakawa K."/>
        </authorList>
    </citation>
    <scope>NUCLEOTIDE SEQUENCE [LARGE SCALE GENOMIC DNA]</scope>
</reference>
<protein>
    <submittedName>
        <fullName evidence="1">Uncharacterized protein</fullName>
    </submittedName>
</protein>
<sequence length="139" mass="16536">MTKTVVRVRKACGVRRLNCFLAGKFNTQIVGYKIKAHRSLLRRLLLESVSQPASESTCSKSSEFLQCFGDCKHNFWRKQQQLKRIPGYFQTTDPNPFDGNKFFEKRTFEKLMIQTLKRRKLIVMLRDWRNETKDRLIYP</sequence>
<comment type="caution">
    <text evidence="1">The sequence shown here is derived from an EMBL/GenBank/DDBJ whole genome shotgun (WGS) entry which is preliminary data.</text>
</comment>
<evidence type="ECO:0000313" key="2">
    <source>
        <dbReference type="Proteomes" id="UP001054945"/>
    </source>
</evidence>
<dbReference type="Proteomes" id="UP001054945">
    <property type="component" value="Unassembled WGS sequence"/>
</dbReference>
<evidence type="ECO:0000313" key="1">
    <source>
        <dbReference type="EMBL" id="GIX80338.1"/>
    </source>
</evidence>
<proteinExistence type="predicted"/>
<organism evidence="1 2">
    <name type="scientific">Caerostris extrusa</name>
    <name type="common">Bark spider</name>
    <name type="synonym">Caerostris bankana</name>
    <dbReference type="NCBI Taxonomy" id="172846"/>
    <lineage>
        <taxon>Eukaryota</taxon>
        <taxon>Metazoa</taxon>
        <taxon>Ecdysozoa</taxon>
        <taxon>Arthropoda</taxon>
        <taxon>Chelicerata</taxon>
        <taxon>Arachnida</taxon>
        <taxon>Araneae</taxon>
        <taxon>Araneomorphae</taxon>
        <taxon>Entelegynae</taxon>
        <taxon>Araneoidea</taxon>
        <taxon>Araneidae</taxon>
        <taxon>Caerostris</taxon>
    </lineage>
</organism>
<name>A0AAV4N6J9_CAEEX</name>